<reference evidence="3 4" key="1">
    <citation type="submission" date="2020-02" db="EMBL/GenBank/DDBJ databases">
        <title>Bacillus aquiflavi sp. nov., isolated from yellow water of strong flavor Chinese baijiu in Yibin region of China.</title>
        <authorList>
            <person name="Xie J."/>
        </authorList>
    </citation>
    <scope>NUCLEOTIDE SEQUENCE [LARGE SCALE GENOMIC DNA]</scope>
    <source>
        <strain evidence="3 4">SA4</strain>
    </source>
</reference>
<dbReference type="EMBL" id="JAAIWM010000005">
    <property type="protein sequence ID" value="NEY72854.1"/>
    <property type="molecule type" value="Genomic_DNA"/>
</dbReference>
<dbReference type="Pfam" id="PF04434">
    <property type="entry name" value="SWIM"/>
    <property type="match status" value="1"/>
</dbReference>
<organism evidence="3 4">
    <name type="scientific">Bacillus mesophilus</name>
    <dbReference type="NCBI Taxonomy" id="1808955"/>
    <lineage>
        <taxon>Bacteria</taxon>
        <taxon>Bacillati</taxon>
        <taxon>Bacillota</taxon>
        <taxon>Bacilli</taxon>
        <taxon>Bacillales</taxon>
        <taxon>Bacillaceae</taxon>
        <taxon>Bacillus</taxon>
    </lineage>
</organism>
<accession>A0A6M0Q924</accession>
<evidence type="ECO:0000259" key="2">
    <source>
        <dbReference type="PROSITE" id="PS50966"/>
    </source>
</evidence>
<dbReference type="InterPro" id="IPR007527">
    <property type="entry name" value="Znf_SWIM"/>
</dbReference>
<dbReference type="Proteomes" id="UP000481043">
    <property type="component" value="Unassembled WGS sequence"/>
</dbReference>
<dbReference type="GO" id="GO:0008270">
    <property type="term" value="F:zinc ion binding"/>
    <property type="evidence" value="ECO:0007669"/>
    <property type="project" value="UniProtKB-KW"/>
</dbReference>
<name>A0A6M0Q924_9BACI</name>
<keyword evidence="1" id="KW-0862">Zinc</keyword>
<comment type="caution">
    <text evidence="3">The sequence shown here is derived from an EMBL/GenBank/DDBJ whole genome shotgun (WGS) entry which is preliminary data.</text>
</comment>
<evidence type="ECO:0000313" key="3">
    <source>
        <dbReference type="EMBL" id="NEY72854.1"/>
    </source>
</evidence>
<dbReference type="AlphaFoldDB" id="A0A6M0Q924"/>
<keyword evidence="1" id="KW-0863">Zinc-finger</keyword>
<dbReference type="RefSeq" id="WP_163180335.1">
    <property type="nucleotide sequence ID" value="NZ_JAAIWM010000005.1"/>
</dbReference>
<feature type="domain" description="SWIM-type" evidence="2">
    <location>
        <begin position="65"/>
        <end position="98"/>
    </location>
</feature>
<gene>
    <name evidence="3" type="ORF">G4D63_14040</name>
</gene>
<keyword evidence="1" id="KW-0479">Metal-binding</keyword>
<keyword evidence="4" id="KW-1185">Reference proteome</keyword>
<evidence type="ECO:0000313" key="4">
    <source>
        <dbReference type="Proteomes" id="UP000481043"/>
    </source>
</evidence>
<protein>
    <submittedName>
        <fullName evidence="3">SWIM zinc finger family protein</fullName>
    </submittedName>
</protein>
<dbReference type="PROSITE" id="PS50966">
    <property type="entry name" value="ZF_SWIM"/>
    <property type="match status" value="1"/>
</dbReference>
<proteinExistence type="predicted"/>
<sequence>MLQSDLVKEQLHYCANEIKGELSPDIDYDRDKMKKGLNLYRQGRVYNAVMEERYIEGKVQEEEVYDVTLDLDVFALSHCSCSVNGICRHKLAVFFYAYAMVDRVGVFFQEWKENKKVTPLTNRSKGLANEEEEKKEYGESVGSWYSFYKKQYHVYKEKEKNNRFSFNAMFQFESLYKNFFNQLRLKAPVTPFFKELYTVHAASYTMQRLVEESEQSRLSLSSKDNYVYPYVNQLLDIIHERLVDIKKLAFPLVSDGLLLETKETISQLLFCGNEYQYERLMAYFITWNTLLNRKEWILEEETSLLKKQEDFIARKQSQAVDCQFALTHLAYLQKQDQKAVDLLHKIQGNYIKFCYFWAGTLGNSKEFHRQKVWLSHSLQLLKDYNQTMVDYHSKRNLTRQFLPIFAEHTHQNKESRLYVDAMRSLLPYSYMEYNDFLLHEEDYQTWADLQMLVGFDISEHGRELLKQIEQADRQVLVPLYHRAVNDAIKQKTRPAYKLAVRYLKKLRTHYRQLKQLDRWDQFIGKLAHEHKRLRALQEELEKGKLLHDRD</sequence>
<evidence type="ECO:0000256" key="1">
    <source>
        <dbReference type="PROSITE-ProRule" id="PRU00325"/>
    </source>
</evidence>